<dbReference type="SUPFAM" id="SSF81301">
    <property type="entry name" value="Nucleotidyltransferase"/>
    <property type="match status" value="1"/>
</dbReference>
<evidence type="ECO:0008006" key="4">
    <source>
        <dbReference type="Google" id="ProtNLM"/>
    </source>
</evidence>
<feature type="compositionally biased region" description="Gly residues" evidence="1">
    <location>
        <begin position="236"/>
        <end position="279"/>
    </location>
</feature>
<sequence>MPFYTLSEQDDLEEQSGVTPTTFQTSALILVSSLLEQHRITYGLIGGMNFCLRGSGRTTSDIDIAVDNRPRMETLLDIFNNDRNIWRPGNKLQWASGVARLFVRVQGNMVQIDLMPKGAEGFLIPNDLRAAVETLNVTTLTQCKFLRIGPLVAAKIKAHYGRETDDDYDDLRFVCKSQSYAPMVRQAANTFRREWKESFLGRVIEEEPELETQVRWALHMERSPPPGDKSSPSRSGGKGSGGSSGRSGGGGSSSRSGGGGSSSRSGGGGSSSRGGGGGSSSRSPPRDGDKSHDGYWTFSGKHNKWYHSSSNGSIQWAR</sequence>
<reference evidence="2" key="1">
    <citation type="submission" date="2022-10" db="EMBL/GenBank/DDBJ databases">
        <title>Tapping the CABI collections for fungal endophytes: first genome assemblies for Collariella, Neodidymelliopsis, Ascochyta clinopodiicola, Didymella pomorum, Didymosphaeria variabile, Neocosmospora piperis and Neocucurbitaria cava.</title>
        <authorList>
            <person name="Hill R."/>
        </authorList>
    </citation>
    <scope>NUCLEOTIDE SEQUENCE</scope>
    <source>
        <strain evidence="2">IMI 355082</strain>
    </source>
</reference>
<dbReference type="Gene3D" id="3.30.460.40">
    <property type="match status" value="1"/>
</dbReference>
<accession>A0A9W8YN00</accession>
<comment type="caution">
    <text evidence="2">The sequence shown here is derived from an EMBL/GenBank/DDBJ whole genome shotgun (WGS) entry which is preliminary data.</text>
</comment>
<keyword evidence="3" id="KW-1185">Reference proteome</keyword>
<dbReference type="OrthoDB" id="10066232at2759"/>
<dbReference type="InterPro" id="IPR043519">
    <property type="entry name" value="NT_sf"/>
</dbReference>
<protein>
    <recommendedName>
        <fullName evidence="4">Nucleotidyltransferase</fullName>
    </recommendedName>
</protein>
<name>A0A9W8YN00_9PEZI</name>
<evidence type="ECO:0000256" key="1">
    <source>
        <dbReference type="SAM" id="MobiDB-lite"/>
    </source>
</evidence>
<proteinExistence type="predicted"/>
<organism evidence="2 3">
    <name type="scientific">Gnomoniopsis smithogilvyi</name>
    <dbReference type="NCBI Taxonomy" id="1191159"/>
    <lineage>
        <taxon>Eukaryota</taxon>
        <taxon>Fungi</taxon>
        <taxon>Dikarya</taxon>
        <taxon>Ascomycota</taxon>
        <taxon>Pezizomycotina</taxon>
        <taxon>Sordariomycetes</taxon>
        <taxon>Sordariomycetidae</taxon>
        <taxon>Diaporthales</taxon>
        <taxon>Gnomoniaceae</taxon>
        <taxon>Gnomoniopsis</taxon>
    </lineage>
</organism>
<feature type="compositionally biased region" description="Basic and acidic residues" evidence="1">
    <location>
        <begin position="284"/>
        <end position="293"/>
    </location>
</feature>
<evidence type="ECO:0000313" key="2">
    <source>
        <dbReference type="EMBL" id="KAJ4387218.1"/>
    </source>
</evidence>
<evidence type="ECO:0000313" key="3">
    <source>
        <dbReference type="Proteomes" id="UP001140453"/>
    </source>
</evidence>
<dbReference type="AlphaFoldDB" id="A0A9W8YN00"/>
<feature type="compositionally biased region" description="Polar residues" evidence="1">
    <location>
        <begin position="306"/>
        <end position="318"/>
    </location>
</feature>
<feature type="region of interest" description="Disordered" evidence="1">
    <location>
        <begin position="220"/>
        <end position="318"/>
    </location>
</feature>
<gene>
    <name evidence="2" type="ORF">N0V93_007807</name>
</gene>
<dbReference type="Proteomes" id="UP001140453">
    <property type="component" value="Unassembled WGS sequence"/>
</dbReference>
<dbReference type="EMBL" id="JAPEVB010000005">
    <property type="protein sequence ID" value="KAJ4387218.1"/>
    <property type="molecule type" value="Genomic_DNA"/>
</dbReference>